<reference evidence="7 8" key="1">
    <citation type="submission" date="2018-09" db="EMBL/GenBank/DDBJ databases">
        <authorList>
            <person name="Zhu H."/>
        </authorList>
    </citation>
    <scope>NUCLEOTIDE SEQUENCE [LARGE SCALE GENOMIC DNA]</scope>
    <source>
        <strain evidence="7 8">K2W22B-5</strain>
    </source>
</reference>
<dbReference type="InterPro" id="IPR000515">
    <property type="entry name" value="MetI-like"/>
</dbReference>
<dbReference type="OrthoDB" id="9805855at2"/>
<feature type="transmembrane region" description="Helical" evidence="5">
    <location>
        <begin position="39"/>
        <end position="65"/>
    </location>
</feature>
<evidence type="ECO:0000256" key="1">
    <source>
        <dbReference type="ARBA" id="ARBA00004141"/>
    </source>
</evidence>
<dbReference type="Proteomes" id="UP000283458">
    <property type="component" value="Unassembled WGS sequence"/>
</dbReference>
<evidence type="ECO:0000256" key="2">
    <source>
        <dbReference type="ARBA" id="ARBA00022692"/>
    </source>
</evidence>
<evidence type="ECO:0000256" key="4">
    <source>
        <dbReference type="ARBA" id="ARBA00023136"/>
    </source>
</evidence>
<name>A0A418W3W3_9PROT</name>
<evidence type="ECO:0000313" key="7">
    <source>
        <dbReference type="EMBL" id="RJF84712.1"/>
    </source>
</evidence>
<keyword evidence="8" id="KW-1185">Reference proteome</keyword>
<keyword evidence="4 5" id="KW-0472">Membrane</keyword>
<evidence type="ECO:0000259" key="6">
    <source>
        <dbReference type="Pfam" id="PF00528"/>
    </source>
</evidence>
<dbReference type="AlphaFoldDB" id="A0A418W3W3"/>
<dbReference type="EMBL" id="QYUL01000001">
    <property type="protein sequence ID" value="RJF84712.1"/>
    <property type="molecule type" value="Genomic_DNA"/>
</dbReference>
<comment type="subcellular location">
    <subcellularLocation>
        <location evidence="1">Membrane</location>
        <topology evidence="1">Multi-pass membrane protein</topology>
    </subcellularLocation>
</comment>
<sequence>MIGLEIAGFRRRVDQSNLSSPARLGSSSFSALNQRDYPIIQGCLLMLGIAVMLGTLVGDLAQAALDPRMRDGMR</sequence>
<accession>A0A418W3W3</accession>
<gene>
    <name evidence="7" type="ORF">D3877_09465</name>
</gene>
<evidence type="ECO:0000256" key="3">
    <source>
        <dbReference type="ARBA" id="ARBA00022989"/>
    </source>
</evidence>
<dbReference type="GO" id="GO:0055085">
    <property type="term" value="P:transmembrane transport"/>
    <property type="evidence" value="ECO:0007669"/>
    <property type="project" value="InterPro"/>
</dbReference>
<feature type="domain" description="ABC transmembrane type-1" evidence="6">
    <location>
        <begin position="20"/>
        <end position="70"/>
    </location>
</feature>
<dbReference type="GO" id="GO:0016020">
    <property type="term" value="C:membrane"/>
    <property type="evidence" value="ECO:0007669"/>
    <property type="project" value="UniProtKB-SubCell"/>
</dbReference>
<dbReference type="Pfam" id="PF00528">
    <property type="entry name" value="BPD_transp_1"/>
    <property type="match status" value="1"/>
</dbReference>
<keyword evidence="2 5" id="KW-0812">Transmembrane</keyword>
<proteinExistence type="predicted"/>
<comment type="caution">
    <text evidence="7">The sequence shown here is derived from an EMBL/GenBank/DDBJ whole genome shotgun (WGS) entry which is preliminary data.</text>
</comment>
<protein>
    <submittedName>
        <fullName evidence="7">ABC transporter permease subunit</fullName>
    </submittedName>
</protein>
<evidence type="ECO:0000313" key="8">
    <source>
        <dbReference type="Proteomes" id="UP000283458"/>
    </source>
</evidence>
<keyword evidence="3 5" id="KW-1133">Transmembrane helix</keyword>
<evidence type="ECO:0000256" key="5">
    <source>
        <dbReference type="SAM" id="Phobius"/>
    </source>
</evidence>
<organism evidence="7 8">
    <name type="scientific">Azospirillum cavernae</name>
    <dbReference type="NCBI Taxonomy" id="2320860"/>
    <lineage>
        <taxon>Bacteria</taxon>
        <taxon>Pseudomonadati</taxon>
        <taxon>Pseudomonadota</taxon>
        <taxon>Alphaproteobacteria</taxon>
        <taxon>Rhodospirillales</taxon>
        <taxon>Azospirillaceae</taxon>
        <taxon>Azospirillum</taxon>
    </lineage>
</organism>